<accession>N1MMJ0</accession>
<gene>
    <name evidence="1" type="ORF">EBBID32_27880</name>
</gene>
<dbReference type="AlphaFoldDB" id="N1MMJ0"/>
<organism evidence="1 2">
    <name type="scientific">Sphingobium indicum BiD32</name>
    <dbReference type="NCBI Taxonomy" id="1301087"/>
    <lineage>
        <taxon>Bacteria</taxon>
        <taxon>Pseudomonadati</taxon>
        <taxon>Pseudomonadota</taxon>
        <taxon>Alphaproteobacteria</taxon>
        <taxon>Sphingomonadales</taxon>
        <taxon>Sphingomonadaceae</taxon>
        <taxon>Sphingobium</taxon>
    </lineage>
</organism>
<reference evidence="2" key="2">
    <citation type="submission" date="2013-04" db="EMBL/GenBank/DDBJ databases">
        <title>Bisphenol A degrading Sphingobium sp. strain BiD32.</title>
        <authorList>
            <person name="Nielsen J.L."/>
            <person name="Zhou N.A."/>
            <person name="Kjeldal H."/>
        </authorList>
    </citation>
    <scope>NUCLEOTIDE SEQUENCE [LARGE SCALE GENOMIC DNA]</scope>
    <source>
        <strain evidence="2">BiD32</strain>
    </source>
</reference>
<dbReference type="Proteomes" id="UP000013201">
    <property type="component" value="Unassembled WGS sequence"/>
</dbReference>
<sequence length="41" mass="4690">MAVWDNVVMTHNASRSQANNIHDICCAIYYGFSGTIRHHKQ</sequence>
<evidence type="ECO:0000313" key="1">
    <source>
        <dbReference type="EMBL" id="CCW18435.1"/>
    </source>
</evidence>
<protein>
    <submittedName>
        <fullName evidence="1">Uncharacterized protein</fullName>
    </submittedName>
</protein>
<dbReference type="EMBL" id="CAVK010000140">
    <property type="protein sequence ID" value="CCW18435.1"/>
    <property type="molecule type" value="Genomic_DNA"/>
</dbReference>
<reference evidence="1 2" key="1">
    <citation type="submission" date="2013-03" db="EMBL/GenBank/DDBJ databases">
        <authorList>
            <person name="Le V."/>
        </authorList>
    </citation>
    <scope>NUCLEOTIDE SEQUENCE [LARGE SCALE GENOMIC DNA]</scope>
    <source>
        <strain evidence="1 2">BiD32</strain>
    </source>
</reference>
<name>N1MMJ0_9SPHN</name>
<comment type="caution">
    <text evidence="1">The sequence shown here is derived from an EMBL/GenBank/DDBJ whole genome shotgun (WGS) entry which is preliminary data.</text>
</comment>
<proteinExistence type="predicted"/>
<keyword evidence="2" id="KW-1185">Reference proteome</keyword>
<evidence type="ECO:0000313" key="2">
    <source>
        <dbReference type="Proteomes" id="UP000013201"/>
    </source>
</evidence>